<comment type="caution">
    <text evidence="9">The sequence shown here is derived from an EMBL/GenBank/DDBJ whole genome shotgun (WGS) entry which is preliminary data.</text>
</comment>
<keyword evidence="10" id="KW-1185">Reference proteome</keyword>
<dbReference type="NCBIfam" id="TIGR01413">
    <property type="entry name" value="Dyp_perox_fam"/>
    <property type="match status" value="1"/>
</dbReference>
<evidence type="ECO:0000256" key="7">
    <source>
        <dbReference type="ARBA" id="ARBA00025737"/>
    </source>
</evidence>
<evidence type="ECO:0000256" key="2">
    <source>
        <dbReference type="ARBA" id="ARBA00022559"/>
    </source>
</evidence>
<keyword evidence="4" id="KW-0479">Metal-binding</keyword>
<dbReference type="SUPFAM" id="SSF54909">
    <property type="entry name" value="Dimeric alpha+beta barrel"/>
    <property type="match status" value="1"/>
</dbReference>
<dbReference type="PANTHER" id="PTHR30521:SF4">
    <property type="entry name" value="DEFERROCHELATASE"/>
    <property type="match status" value="1"/>
</dbReference>
<dbReference type="InterPro" id="IPR049509">
    <property type="entry name" value="DyP_N"/>
</dbReference>
<dbReference type="GO" id="GO:0005829">
    <property type="term" value="C:cytosol"/>
    <property type="evidence" value="ECO:0007669"/>
    <property type="project" value="TreeGrafter"/>
</dbReference>
<dbReference type="GO" id="GO:0046872">
    <property type="term" value="F:metal ion binding"/>
    <property type="evidence" value="ECO:0007669"/>
    <property type="project" value="UniProtKB-KW"/>
</dbReference>
<dbReference type="PROSITE" id="PS51404">
    <property type="entry name" value="DYP_PEROXIDASE"/>
    <property type="match status" value="1"/>
</dbReference>
<accession>A0A6M0ILI1</accession>
<comment type="cofactor">
    <cofactor evidence="1">
        <name>heme b</name>
        <dbReference type="ChEBI" id="CHEBI:60344"/>
    </cofactor>
</comment>
<dbReference type="Proteomes" id="UP000477386">
    <property type="component" value="Unassembled WGS sequence"/>
</dbReference>
<evidence type="ECO:0000256" key="3">
    <source>
        <dbReference type="ARBA" id="ARBA00022617"/>
    </source>
</evidence>
<evidence type="ECO:0000259" key="8">
    <source>
        <dbReference type="Pfam" id="PF21105"/>
    </source>
</evidence>
<reference evidence="9 10" key="1">
    <citation type="submission" date="2020-02" db="EMBL/GenBank/DDBJ databases">
        <title>Draft genome sequence of two Spirosoma agri KCTC 52727 and Spirosoma terrae KCTC 52035.</title>
        <authorList>
            <person name="Rojas J."/>
            <person name="Ambika Manirajan B."/>
            <person name="Ratering S."/>
            <person name="Suarez C."/>
            <person name="Schnell S."/>
        </authorList>
    </citation>
    <scope>NUCLEOTIDE SEQUENCE [LARGE SCALE GENOMIC DNA]</scope>
    <source>
        <strain evidence="9 10">KCTC 52727</strain>
    </source>
</reference>
<dbReference type="InterPro" id="IPR011008">
    <property type="entry name" value="Dimeric_a/b-barrel"/>
</dbReference>
<comment type="similarity">
    <text evidence="7">Belongs to the DyP-type peroxidase family.</text>
</comment>
<name>A0A6M0ILI1_9BACT</name>
<evidence type="ECO:0000313" key="10">
    <source>
        <dbReference type="Proteomes" id="UP000477386"/>
    </source>
</evidence>
<evidence type="ECO:0000313" key="9">
    <source>
        <dbReference type="EMBL" id="NEU68515.1"/>
    </source>
</evidence>
<proteinExistence type="inferred from homology"/>
<organism evidence="9 10">
    <name type="scientific">Spirosoma agri</name>
    <dbReference type="NCBI Taxonomy" id="1987381"/>
    <lineage>
        <taxon>Bacteria</taxon>
        <taxon>Pseudomonadati</taxon>
        <taxon>Bacteroidota</taxon>
        <taxon>Cytophagia</taxon>
        <taxon>Cytophagales</taxon>
        <taxon>Cytophagaceae</taxon>
        <taxon>Spirosoma</taxon>
    </lineage>
</organism>
<dbReference type="EMBL" id="JAAGNZ010000001">
    <property type="protein sequence ID" value="NEU68515.1"/>
    <property type="molecule type" value="Genomic_DNA"/>
</dbReference>
<keyword evidence="2 9" id="KW-0575">Peroxidase</keyword>
<gene>
    <name evidence="9" type="ORF">GK091_16620</name>
</gene>
<protein>
    <submittedName>
        <fullName evidence="9">Dyp-type peroxidase</fullName>
    </submittedName>
</protein>
<keyword evidence="6" id="KW-0408">Iron</keyword>
<dbReference type="GO" id="GO:0020037">
    <property type="term" value="F:heme binding"/>
    <property type="evidence" value="ECO:0007669"/>
    <property type="project" value="InterPro"/>
</dbReference>
<dbReference type="GO" id="GO:0004601">
    <property type="term" value="F:peroxidase activity"/>
    <property type="evidence" value="ECO:0007669"/>
    <property type="project" value="UniProtKB-KW"/>
</dbReference>
<dbReference type="Pfam" id="PF21105">
    <property type="entry name" value="DyP_N"/>
    <property type="match status" value="1"/>
</dbReference>
<feature type="domain" description="DyP dimeric alpha+beta barrel" evidence="8">
    <location>
        <begin position="24"/>
        <end position="146"/>
    </location>
</feature>
<sequence>MPAEFLTQKGLSYDGTEFKAIADDLQGNILKSHGRNHTAHIFFKFRPGKVAEAKAFIRSFEHLVTSAAKQKVDTNDFDTNGSQHIFTTFYLSAAGYYYLGVKDSKTPTDPQFRAGMQASAQKLADQPDQWDNGYRNQGVHGMILLGFGGGVRAQLLERETLNISNQLLRNGLAEVFVEKGDSIKNDNGDDIEHFGYVDGISQPKFFREELNPDLATNWNPMAFWDLVLVDDPGGRPGKSYGSYLVFRKLEQHVRDFKKTEQKLAQSLFNSDSELAGAMIVGRFENGMPVTLSSEDTELNAHHDPGIPVSGSFVGKLNDFTYDSDAEGARCPFHAHIRKSNPRGESKRLDPTITTEAEQLHTMARRGIIYGKRDVHPNKQKNLDKLPNGGVGLLFMSFQRSLANQFEFIQSAWVNEDNFVHGFLPGDKPTGKDPVIGQGSFDVLTHQYTRTYDNANTIDKLHAPLDPANHVNDFGKFVTTRGGEYFFAPSKTFLRTL</sequence>
<dbReference type="InterPro" id="IPR006314">
    <property type="entry name" value="Dyp_peroxidase"/>
</dbReference>
<keyword evidence="5" id="KW-0560">Oxidoreductase</keyword>
<evidence type="ECO:0000256" key="6">
    <source>
        <dbReference type="ARBA" id="ARBA00023004"/>
    </source>
</evidence>
<dbReference type="RefSeq" id="WP_164040425.1">
    <property type="nucleotide sequence ID" value="NZ_JAAGNZ010000001.1"/>
</dbReference>
<dbReference type="PANTHER" id="PTHR30521">
    <property type="entry name" value="DEFERROCHELATASE/PEROXIDASE"/>
    <property type="match status" value="1"/>
</dbReference>
<evidence type="ECO:0000256" key="4">
    <source>
        <dbReference type="ARBA" id="ARBA00022723"/>
    </source>
</evidence>
<evidence type="ECO:0000256" key="5">
    <source>
        <dbReference type="ARBA" id="ARBA00023002"/>
    </source>
</evidence>
<dbReference type="AlphaFoldDB" id="A0A6M0ILI1"/>
<evidence type="ECO:0000256" key="1">
    <source>
        <dbReference type="ARBA" id="ARBA00001970"/>
    </source>
</evidence>
<keyword evidence="3" id="KW-0349">Heme</keyword>